<feature type="domain" description="Double jelly roll-like" evidence="1">
    <location>
        <begin position="137"/>
        <end position="192"/>
    </location>
</feature>
<dbReference type="PANTHER" id="PTHR36159">
    <property type="entry name" value="PROTEIN CBG23766"/>
    <property type="match status" value="1"/>
</dbReference>
<accession>A0ABM4B0X2</accession>
<dbReference type="PANTHER" id="PTHR36159:SF1">
    <property type="entry name" value="RETROVIRUS-RELATED POL POLYPROTEIN FROM TRANSPOSON 412-LIKE PROTEIN"/>
    <property type="match status" value="1"/>
</dbReference>
<gene>
    <name evidence="3" type="primary">LOC136074057</name>
</gene>
<dbReference type="GeneID" id="136074057"/>
<dbReference type="Proteomes" id="UP001652625">
    <property type="component" value="Chromosome 01"/>
</dbReference>
<sequence length="268" mass="30542">MTTPEVFNFTEMPVIDNGIERYEEHEYELINGTNLNRQLVKADGTAYANTDAVVLTNNGLMQLFGRITYQLSNQDTEAVYYQDQATTMLGMLNYANDFQLAQGFNQLRYKDSTSTAVIADNQGFLIRQAYIIQKLTLKGTFSFCVPLRHIFGFCDDYDKVIYGLKHTITLVRQSYDSAIFRLAAVAAEKVNLISFGIRQCDTTTVQQSTSFNWQFAVKTSPENPRYIIVGFQTSRTGDQTANASIFDHYDLKNMYIMLNNNDRYPAVD</sequence>
<keyword evidence="2" id="KW-1185">Reference proteome</keyword>
<dbReference type="InterPro" id="IPR049512">
    <property type="entry name" value="DJR-like_dom"/>
</dbReference>
<evidence type="ECO:0000313" key="3">
    <source>
        <dbReference type="RefSeq" id="XP_065642428.1"/>
    </source>
</evidence>
<feature type="domain" description="Double jelly roll-like" evidence="1">
    <location>
        <begin position="203"/>
        <end position="265"/>
    </location>
</feature>
<name>A0ABM4B0X2_HYDVU</name>
<dbReference type="Pfam" id="PF21738">
    <property type="entry name" value="DJR-like_dom"/>
    <property type="match status" value="2"/>
</dbReference>
<reference evidence="3" key="2">
    <citation type="submission" date="2025-08" db="UniProtKB">
        <authorList>
            <consortium name="RefSeq"/>
        </authorList>
    </citation>
    <scope>IDENTIFICATION</scope>
</reference>
<evidence type="ECO:0000259" key="1">
    <source>
        <dbReference type="Pfam" id="PF21738"/>
    </source>
</evidence>
<reference evidence="2" key="1">
    <citation type="submission" date="2025-05" db="UniProtKB">
        <authorList>
            <consortium name="RefSeq"/>
        </authorList>
    </citation>
    <scope>NUCLEOTIDE SEQUENCE [LARGE SCALE GENOMIC DNA]</scope>
</reference>
<evidence type="ECO:0000313" key="2">
    <source>
        <dbReference type="Proteomes" id="UP001652625"/>
    </source>
</evidence>
<dbReference type="RefSeq" id="XP_065642428.1">
    <property type="nucleotide sequence ID" value="XM_065786356.1"/>
</dbReference>
<organism evidence="2 3">
    <name type="scientific">Hydra vulgaris</name>
    <name type="common">Hydra</name>
    <name type="synonym">Hydra attenuata</name>
    <dbReference type="NCBI Taxonomy" id="6087"/>
    <lineage>
        <taxon>Eukaryota</taxon>
        <taxon>Metazoa</taxon>
        <taxon>Cnidaria</taxon>
        <taxon>Hydrozoa</taxon>
        <taxon>Hydroidolina</taxon>
        <taxon>Anthoathecata</taxon>
        <taxon>Aplanulata</taxon>
        <taxon>Hydridae</taxon>
        <taxon>Hydra</taxon>
    </lineage>
</organism>
<protein>
    <submittedName>
        <fullName evidence="3">Uncharacterized protein LOC136074057</fullName>
    </submittedName>
</protein>
<proteinExistence type="predicted"/>